<dbReference type="Pfam" id="PF05699">
    <property type="entry name" value="Dimer_Tnp_hAT"/>
    <property type="match status" value="1"/>
</dbReference>
<reference evidence="4" key="1">
    <citation type="submission" date="2011-12" db="EMBL/GenBank/DDBJ databases">
        <authorList>
            <consortium name="The Broad Institute Genome Sequencing Platform"/>
            <person name="Russ C."/>
            <person name="Tyler B."/>
            <person name="Panabieres F."/>
            <person name="Shan W."/>
            <person name="Tripathy S."/>
            <person name="Grunwald N."/>
            <person name="Machado M."/>
            <person name="Young S.K."/>
            <person name="Zeng Q."/>
            <person name="Gargeya S."/>
            <person name="Fitzgerald M."/>
            <person name="Haas B."/>
            <person name="Abouelleil A."/>
            <person name="Alvarado L."/>
            <person name="Arachchi H.M."/>
            <person name="Berlin A."/>
            <person name="Chapman S.B."/>
            <person name="Gearin G."/>
            <person name="Goldberg J."/>
            <person name="Griggs A."/>
            <person name="Gujja S."/>
            <person name="Hansen M."/>
            <person name="Heiman D."/>
            <person name="Howarth C."/>
            <person name="Larimer J."/>
            <person name="Lui A."/>
            <person name="MacDonald P.J.P."/>
            <person name="McCowen C."/>
            <person name="Montmayeur A."/>
            <person name="Murphy C."/>
            <person name="Neiman D."/>
            <person name="Pearson M."/>
            <person name="Priest M."/>
            <person name="Roberts A."/>
            <person name="Saif S."/>
            <person name="Shea T."/>
            <person name="Sisk P."/>
            <person name="Stolte C."/>
            <person name="Sykes S."/>
            <person name="Wortman J."/>
            <person name="Nusbaum C."/>
            <person name="Birren B."/>
        </authorList>
    </citation>
    <scope>NUCLEOTIDE SEQUENCE [LARGE SCALE GENOMIC DNA]</scope>
    <source>
        <strain evidence="4">INRA-310</strain>
    </source>
</reference>
<dbReference type="GeneID" id="20179311"/>
<sequence length="144" mass="16645">MKKNWTTEQREEASMDTPLEWWTLDTSFPVLHNFAEKMLSIPTSSAASERLWSVHGFTHSKRRNRLKVSTVEKLSFIYINNGDARPTRSPLYKTSPATPNVAFDSDIDSDRDPDNEDDDYCMFDLSEREFDYLLDAIVSVDISQ</sequence>
<feature type="region of interest" description="Disordered" evidence="1">
    <location>
        <begin position="88"/>
        <end position="114"/>
    </location>
</feature>
<evidence type="ECO:0000313" key="4">
    <source>
        <dbReference type="Proteomes" id="UP000018817"/>
    </source>
</evidence>
<evidence type="ECO:0000256" key="1">
    <source>
        <dbReference type="SAM" id="MobiDB-lite"/>
    </source>
</evidence>
<dbReference type="InterPro" id="IPR012337">
    <property type="entry name" value="RNaseH-like_sf"/>
</dbReference>
<dbReference type="RefSeq" id="XP_008902873.1">
    <property type="nucleotide sequence ID" value="XM_008904625.1"/>
</dbReference>
<accession>W2QI54</accession>
<dbReference type="Proteomes" id="UP000018817">
    <property type="component" value="Unassembled WGS sequence"/>
</dbReference>
<evidence type="ECO:0000259" key="2">
    <source>
        <dbReference type="Pfam" id="PF05699"/>
    </source>
</evidence>
<protein>
    <recommendedName>
        <fullName evidence="2">HAT C-terminal dimerisation domain-containing protein</fullName>
    </recommendedName>
</protein>
<dbReference type="GO" id="GO:0046983">
    <property type="term" value="F:protein dimerization activity"/>
    <property type="evidence" value="ECO:0007669"/>
    <property type="project" value="InterPro"/>
</dbReference>
<reference evidence="3 4" key="2">
    <citation type="submission" date="2013-11" db="EMBL/GenBank/DDBJ databases">
        <title>The Genome Sequence of Phytophthora parasitica INRA-310.</title>
        <authorList>
            <consortium name="The Broad Institute Genomics Platform"/>
            <person name="Russ C."/>
            <person name="Tyler B."/>
            <person name="Panabieres F."/>
            <person name="Shan W."/>
            <person name="Tripathy S."/>
            <person name="Grunwald N."/>
            <person name="Machado M."/>
            <person name="Johnson C.S."/>
            <person name="Arredondo F."/>
            <person name="Hong C."/>
            <person name="Coffey M."/>
            <person name="Young S.K."/>
            <person name="Zeng Q."/>
            <person name="Gargeya S."/>
            <person name="Fitzgerald M."/>
            <person name="Abouelleil A."/>
            <person name="Alvarado L."/>
            <person name="Chapman S.B."/>
            <person name="Gainer-Dewar J."/>
            <person name="Goldberg J."/>
            <person name="Griggs A."/>
            <person name="Gujja S."/>
            <person name="Hansen M."/>
            <person name="Howarth C."/>
            <person name="Imamovic A."/>
            <person name="Ireland A."/>
            <person name="Larimer J."/>
            <person name="McCowan C."/>
            <person name="Murphy C."/>
            <person name="Pearson M."/>
            <person name="Poon T.W."/>
            <person name="Priest M."/>
            <person name="Roberts A."/>
            <person name="Saif S."/>
            <person name="Shea T."/>
            <person name="Sykes S."/>
            <person name="Wortman J."/>
            <person name="Nusbaum C."/>
            <person name="Birren B."/>
        </authorList>
    </citation>
    <scope>NUCLEOTIDE SEQUENCE [LARGE SCALE GENOMIC DNA]</scope>
    <source>
        <strain evidence="3 4">INRA-310</strain>
    </source>
</reference>
<organism evidence="3 4">
    <name type="scientific">Phytophthora nicotianae (strain INRA-310)</name>
    <name type="common">Phytophthora parasitica</name>
    <dbReference type="NCBI Taxonomy" id="761204"/>
    <lineage>
        <taxon>Eukaryota</taxon>
        <taxon>Sar</taxon>
        <taxon>Stramenopiles</taxon>
        <taxon>Oomycota</taxon>
        <taxon>Peronosporomycetes</taxon>
        <taxon>Peronosporales</taxon>
        <taxon>Peronosporaceae</taxon>
        <taxon>Phytophthora</taxon>
    </lineage>
</organism>
<feature type="domain" description="HAT C-terminal dimerisation" evidence="2">
    <location>
        <begin position="17"/>
        <end position="77"/>
    </location>
</feature>
<evidence type="ECO:0000313" key="3">
    <source>
        <dbReference type="EMBL" id="ETN11950.1"/>
    </source>
</evidence>
<dbReference type="OrthoDB" id="125165at2759"/>
<dbReference type="EMBL" id="KI669578">
    <property type="protein sequence ID" value="ETN11950.1"/>
    <property type="molecule type" value="Genomic_DNA"/>
</dbReference>
<proteinExistence type="predicted"/>
<dbReference type="AlphaFoldDB" id="W2QI54"/>
<dbReference type="SUPFAM" id="SSF53098">
    <property type="entry name" value="Ribonuclease H-like"/>
    <property type="match status" value="1"/>
</dbReference>
<gene>
    <name evidence="3" type="ORF">PPTG_09611</name>
</gene>
<dbReference type="VEuPathDB" id="FungiDB:PPTG_09611"/>
<name>W2QI54_PHYN3</name>
<dbReference type="InterPro" id="IPR008906">
    <property type="entry name" value="HATC_C_dom"/>
</dbReference>
<feature type="compositionally biased region" description="Acidic residues" evidence="1">
    <location>
        <begin position="105"/>
        <end position="114"/>
    </location>
</feature>